<dbReference type="AlphaFoldDB" id="A0A2S3ZSF7"/>
<evidence type="ECO:0008006" key="4">
    <source>
        <dbReference type="Google" id="ProtNLM"/>
    </source>
</evidence>
<organism evidence="2 3">
    <name type="scientific">Arthrobacter glacialis</name>
    <dbReference type="NCBI Taxonomy" id="1664"/>
    <lineage>
        <taxon>Bacteria</taxon>
        <taxon>Bacillati</taxon>
        <taxon>Actinomycetota</taxon>
        <taxon>Actinomycetes</taxon>
        <taxon>Micrococcales</taxon>
        <taxon>Micrococcaceae</taxon>
        <taxon>Arthrobacter</taxon>
    </lineage>
</organism>
<comment type="similarity">
    <text evidence="1">Belongs to the cycloisomerase 2 family.</text>
</comment>
<reference evidence="2 3" key="1">
    <citation type="submission" date="2018-01" db="EMBL/GenBank/DDBJ databases">
        <title>Arthrobacter sp. nov., from glaciers in China.</title>
        <authorList>
            <person name="Liu Q."/>
            <person name="Xin Y.-H."/>
        </authorList>
    </citation>
    <scope>NUCLEOTIDE SEQUENCE [LARGE SCALE GENOMIC DNA]</scope>
    <source>
        <strain evidence="2 3">HLT2-12-2</strain>
    </source>
</reference>
<dbReference type="PANTHER" id="PTHR30344:SF1">
    <property type="entry name" value="6-PHOSPHOGLUCONOLACTONASE"/>
    <property type="match status" value="1"/>
</dbReference>
<dbReference type="SUPFAM" id="SSF50974">
    <property type="entry name" value="Nitrous oxide reductase, N-terminal domain"/>
    <property type="match status" value="1"/>
</dbReference>
<dbReference type="InterPro" id="IPR050282">
    <property type="entry name" value="Cycloisomerase_2"/>
</dbReference>
<dbReference type="PANTHER" id="PTHR30344">
    <property type="entry name" value="6-PHOSPHOGLUCONOLACTONASE-RELATED"/>
    <property type="match status" value="1"/>
</dbReference>
<dbReference type="GO" id="GO:0017057">
    <property type="term" value="F:6-phosphogluconolactonase activity"/>
    <property type="evidence" value="ECO:0007669"/>
    <property type="project" value="TreeGrafter"/>
</dbReference>
<comment type="caution">
    <text evidence="2">The sequence shown here is derived from an EMBL/GenBank/DDBJ whole genome shotgun (WGS) entry which is preliminary data.</text>
</comment>
<accession>A0A2S3ZSF7</accession>
<sequence length="387" mass="40482">MAMPLRRRVAWSQGLSSQGESAMPSTPAILLSGYTEEGYGAGPGLSLFEVLADGTVGEMLRKSSAVLNPSFLSAGGWLLLAVEELPEGNVIAVDPLTLDVLGRAPTLGADPCHVALVDGQVWVANYSSGTATVLALDGLLGNDASAPQLLSHSGSGPVVERQGESHAHQVTPTPWGSVLVADLGADRVDEYAQAGDTRTLLRSAQLPPGTGPRHVALKGDFLLVAGELDGCVHVLQRTPSRATSPTARDDYFWHWLFKTPLAPTVAEVQAAEQFYPSHIQLSEDGNKLYAAVRGPDTLVTLDVTGLAGSGTDEDADNEAAPTPPRFLAEISSAGTWPRHFAVGHNKIYVANQLSNNVAVFELGPDGVPVAGAVQSLDYGSPTCILLA</sequence>
<protein>
    <recommendedName>
        <fullName evidence="4">3-carboxymuconate cyclase</fullName>
    </recommendedName>
</protein>
<keyword evidence="3" id="KW-1185">Reference proteome</keyword>
<dbReference type="Proteomes" id="UP000237061">
    <property type="component" value="Unassembled WGS sequence"/>
</dbReference>
<dbReference type="InterPro" id="IPR011045">
    <property type="entry name" value="N2O_reductase_N"/>
</dbReference>
<evidence type="ECO:0000313" key="3">
    <source>
        <dbReference type="Proteomes" id="UP000237061"/>
    </source>
</evidence>
<proteinExistence type="inferred from homology"/>
<evidence type="ECO:0000256" key="1">
    <source>
        <dbReference type="ARBA" id="ARBA00005564"/>
    </source>
</evidence>
<dbReference type="InterPro" id="IPR019405">
    <property type="entry name" value="Lactonase_7-beta_prop"/>
</dbReference>
<dbReference type="InterPro" id="IPR015943">
    <property type="entry name" value="WD40/YVTN_repeat-like_dom_sf"/>
</dbReference>
<gene>
    <name evidence="2" type="ORF">CVS27_19070</name>
</gene>
<dbReference type="Gene3D" id="2.130.10.10">
    <property type="entry name" value="YVTN repeat-like/Quinoprotein amine dehydrogenase"/>
    <property type="match status" value="1"/>
</dbReference>
<evidence type="ECO:0000313" key="2">
    <source>
        <dbReference type="EMBL" id="POH71797.1"/>
    </source>
</evidence>
<dbReference type="EMBL" id="PPXC01000022">
    <property type="protein sequence ID" value="POH71797.1"/>
    <property type="molecule type" value="Genomic_DNA"/>
</dbReference>
<name>A0A2S3ZSF7_ARTGL</name>
<dbReference type="Pfam" id="PF10282">
    <property type="entry name" value="Lactonase"/>
    <property type="match status" value="1"/>
</dbReference>